<dbReference type="AlphaFoldDB" id="A0A2P5ELG3"/>
<dbReference type="Proteomes" id="UP000237000">
    <property type="component" value="Unassembled WGS sequence"/>
</dbReference>
<dbReference type="InParanoid" id="A0A2P5ELG3"/>
<evidence type="ECO:0000256" key="1">
    <source>
        <dbReference type="SAM" id="MobiDB-lite"/>
    </source>
</evidence>
<protein>
    <submittedName>
        <fullName evidence="2">Uncharacterized protein</fullName>
    </submittedName>
</protein>
<proteinExistence type="predicted"/>
<evidence type="ECO:0000313" key="3">
    <source>
        <dbReference type="Proteomes" id="UP000237000"/>
    </source>
</evidence>
<reference evidence="3" key="1">
    <citation type="submission" date="2016-06" db="EMBL/GenBank/DDBJ databases">
        <title>Parallel loss of symbiosis genes in relatives of nitrogen-fixing non-legume Parasponia.</title>
        <authorList>
            <person name="Van Velzen R."/>
            <person name="Holmer R."/>
            <person name="Bu F."/>
            <person name="Rutten L."/>
            <person name="Van Zeijl A."/>
            <person name="Liu W."/>
            <person name="Santuari L."/>
            <person name="Cao Q."/>
            <person name="Sharma T."/>
            <person name="Shen D."/>
            <person name="Roswanjaya Y."/>
            <person name="Wardhani T."/>
            <person name="Kalhor M.S."/>
            <person name="Jansen J."/>
            <person name="Van den Hoogen J."/>
            <person name="Gungor B."/>
            <person name="Hartog M."/>
            <person name="Hontelez J."/>
            <person name="Verver J."/>
            <person name="Yang W.-C."/>
            <person name="Schijlen E."/>
            <person name="Repin R."/>
            <person name="Schilthuizen M."/>
            <person name="Schranz E."/>
            <person name="Heidstra R."/>
            <person name="Miyata K."/>
            <person name="Fedorova E."/>
            <person name="Kohlen W."/>
            <person name="Bisseling T."/>
            <person name="Smit S."/>
            <person name="Geurts R."/>
        </authorList>
    </citation>
    <scope>NUCLEOTIDE SEQUENCE [LARGE SCALE GENOMIC DNA]</scope>
    <source>
        <strain evidence="3">cv. RG33-2</strain>
    </source>
</reference>
<dbReference type="OrthoDB" id="10326158at2759"/>
<keyword evidence="3" id="KW-1185">Reference proteome</keyword>
<organism evidence="2 3">
    <name type="scientific">Trema orientale</name>
    <name type="common">Charcoal tree</name>
    <name type="synonym">Celtis orientalis</name>
    <dbReference type="NCBI Taxonomy" id="63057"/>
    <lineage>
        <taxon>Eukaryota</taxon>
        <taxon>Viridiplantae</taxon>
        <taxon>Streptophyta</taxon>
        <taxon>Embryophyta</taxon>
        <taxon>Tracheophyta</taxon>
        <taxon>Spermatophyta</taxon>
        <taxon>Magnoliopsida</taxon>
        <taxon>eudicotyledons</taxon>
        <taxon>Gunneridae</taxon>
        <taxon>Pentapetalae</taxon>
        <taxon>rosids</taxon>
        <taxon>fabids</taxon>
        <taxon>Rosales</taxon>
        <taxon>Cannabaceae</taxon>
        <taxon>Trema</taxon>
    </lineage>
</organism>
<feature type="region of interest" description="Disordered" evidence="1">
    <location>
        <begin position="23"/>
        <end position="56"/>
    </location>
</feature>
<dbReference type="EMBL" id="JXTC01000133">
    <property type="protein sequence ID" value="PON86383.1"/>
    <property type="molecule type" value="Genomic_DNA"/>
</dbReference>
<gene>
    <name evidence="2" type="ORF">TorRG33x02_178350</name>
</gene>
<comment type="caution">
    <text evidence="2">The sequence shown here is derived from an EMBL/GenBank/DDBJ whole genome shotgun (WGS) entry which is preliminary data.</text>
</comment>
<accession>A0A2P5ELG3</accession>
<evidence type="ECO:0000313" key="2">
    <source>
        <dbReference type="EMBL" id="PON86383.1"/>
    </source>
</evidence>
<name>A0A2P5ELG3_TREOI</name>
<sequence length="56" mass="6347">MAEEAEQEMVWRHRIQPVEELDLSRESCSSRMGGSGLREQGRRWGDSVEVEAGDPS</sequence>